<dbReference type="EMBL" id="FUZU01000001">
    <property type="protein sequence ID" value="SKC42208.1"/>
    <property type="molecule type" value="Genomic_DNA"/>
</dbReference>
<keyword evidence="1" id="KW-1133">Transmembrane helix</keyword>
<feature type="signal peptide" evidence="2">
    <location>
        <begin position="1"/>
        <end position="20"/>
    </location>
</feature>
<dbReference type="STRING" id="688867.SAMN05660236_0357"/>
<reference evidence="3 4" key="1">
    <citation type="submission" date="2017-02" db="EMBL/GenBank/DDBJ databases">
        <authorList>
            <person name="Peterson S.W."/>
        </authorList>
    </citation>
    <scope>NUCLEOTIDE SEQUENCE [LARGE SCALE GENOMIC DNA]</scope>
    <source>
        <strain evidence="3 4">DSM 25262</strain>
    </source>
</reference>
<keyword evidence="2" id="KW-0732">Signal</keyword>
<organism evidence="3 4">
    <name type="scientific">Ohtaekwangia koreensis</name>
    <dbReference type="NCBI Taxonomy" id="688867"/>
    <lineage>
        <taxon>Bacteria</taxon>
        <taxon>Pseudomonadati</taxon>
        <taxon>Bacteroidota</taxon>
        <taxon>Cytophagia</taxon>
        <taxon>Cytophagales</taxon>
        <taxon>Fulvivirgaceae</taxon>
        <taxon>Ohtaekwangia</taxon>
    </lineage>
</organism>
<feature type="transmembrane region" description="Helical" evidence="1">
    <location>
        <begin position="186"/>
        <end position="205"/>
    </location>
</feature>
<evidence type="ECO:0000256" key="2">
    <source>
        <dbReference type="SAM" id="SignalP"/>
    </source>
</evidence>
<keyword evidence="4" id="KW-1185">Reference proteome</keyword>
<dbReference type="RefSeq" id="WP_079684992.1">
    <property type="nucleotide sequence ID" value="NZ_FUZU01000001.1"/>
</dbReference>
<feature type="chain" id="PRO_5011962058" evidence="2">
    <location>
        <begin position="21"/>
        <end position="209"/>
    </location>
</feature>
<feature type="transmembrane region" description="Helical" evidence="1">
    <location>
        <begin position="80"/>
        <end position="101"/>
    </location>
</feature>
<evidence type="ECO:0000256" key="1">
    <source>
        <dbReference type="SAM" id="Phobius"/>
    </source>
</evidence>
<evidence type="ECO:0000313" key="4">
    <source>
        <dbReference type="Proteomes" id="UP000190961"/>
    </source>
</evidence>
<dbReference type="OrthoDB" id="824841at2"/>
<dbReference type="Proteomes" id="UP000190961">
    <property type="component" value="Unassembled WGS sequence"/>
</dbReference>
<keyword evidence="1" id="KW-0472">Membrane</keyword>
<dbReference type="AlphaFoldDB" id="A0A1T5ITA2"/>
<protein>
    <submittedName>
        <fullName evidence="3">Uncharacterized protein</fullName>
    </submittedName>
</protein>
<feature type="transmembrane region" description="Helical" evidence="1">
    <location>
        <begin position="150"/>
        <end position="174"/>
    </location>
</feature>
<accession>A0A1T5ITA2</accession>
<sequence length="209" mass="23286">MKTIICIMILFLGGVYTSHAQSSPGTDTVIVNRLSKLVKLNTTGNKSLETLIKKSDSIKRVIIARPPVPPCVECIAKPDFIQWVMILLPVILFILLLWYFLRWLKKDKYKIADALSVDMSDDQVEQLQAVAIAGGKTPEQPVLKRSSSRLIAFFSGLSAVIIAICITSYYMYFAIKGLPVPKFEELWPILASLGIGIVPYATKVINEKK</sequence>
<gene>
    <name evidence="3" type="ORF">SAMN05660236_0357</name>
</gene>
<proteinExistence type="predicted"/>
<keyword evidence="1" id="KW-0812">Transmembrane</keyword>
<evidence type="ECO:0000313" key="3">
    <source>
        <dbReference type="EMBL" id="SKC42208.1"/>
    </source>
</evidence>
<name>A0A1T5ITA2_9BACT</name>